<proteinExistence type="predicted"/>
<feature type="non-terminal residue" evidence="3">
    <location>
        <position position="1"/>
    </location>
</feature>
<feature type="transmembrane region" description="Helical" evidence="2">
    <location>
        <begin position="46"/>
        <end position="69"/>
    </location>
</feature>
<evidence type="ECO:0000256" key="2">
    <source>
        <dbReference type="SAM" id="Phobius"/>
    </source>
</evidence>
<dbReference type="PANTHER" id="PTHR34929:SF1">
    <property type="entry name" value="INAF MOTIF CONTAINING 2"/>
    <property type="match status" value="1"/>
</dbReference>
<dbReference type="AlphaFoldDB" id="A0A1B6D9G2"/>
<feature type="compositionally biased region" description="Low complexity" evidence="1">
    <location>
        <begin position="162"/>
        <end position="176"/>
    </location>
</feature>
<sequence>LWPASLAQFKMAEESVGNDTRHEQNVEAPKPPDESKKESTSKLIRLVTVMAYMMSVSMVAITLSLYYIFLWNPKGPNTMALTDPCPECFYSGTKQLNFVDFKTVPENILDLMAASDNKSTQTTPIPEINRVETPLVLALNADTTTTNIETSTPSYEDEDQESSTTSTPTTDDPGLS</sequence>
<keyword evidence="2" id="KW-0812">Transmembrane</keyword>
<dbReference type="Pfam" id="PF15018">
    <property type="entry name" value="InaF-motif"/>
    <property type="match status" value="1"/>
</dbReference>
<keyword evidence="2" id="KW-0472">Membrane</keyword>
<name>A0A1B6D9G2_9HEMI</name>
<evidence type="ECO:0000313" key="3">
    <source>
        <dbReference type="EMBL" id="JAS22306.1"/>
    </source>
</evidence>
<protein>
    <submittedName>
        <fullName evidence="3">Uncharacterized protein</fullName>
    </submittedName>
</protein>
<accession>A0A1B6D9G2</accession>
<organism evidence="3">
    <name type="scientific">Clastoptera arizonana</name>
    <name type="common">Arizona spittle bug</name>
    <dbReference type="NCBI Taxonomy" id="38151"/>
    <lineage>
        <taxon>Eukaryota</taxon>
        <taxon>Metazoa</taxon>
        <taxon>Ecdysozoa</taxon>
        <taxon>Arthropoda</taxon>
        <taxon>Hexapoda</taxon>
        <taxon>Insecta</taxon>
        <taxon>Pterygota</taxon>
        <taxon>Neoptera</taxon>
        <taxon>Paraneoptera</taxon>
        <taxon>Hemiptera</taxon>
        <taxon>Auchenorrhyncha</taxon>
        <taxon>Cercopoidea</taxon>
        <taxon>Clastopteridae</taxon>
        <taxon>Clastoptera</taxon>
    </lineage>
</organism>
<feature type="region of interest" description="Disordered" evidence="1">
    <location>
        <begin position="142"/>
        <end position="176"/>
    </location>
</feature>
<dbReference type="EMBL" id="GEDC01014992">
    <property type="protein sequence ID" value="JAS22306.1"/>
    <property type="molecule type" value="Transcribed_RNA"/>
</dbReference>
<feature type="region of interest" description="Disordered" evidence="1">
    <location>
        <begin position="13"/>
        <end position="39"/>
    </location>
</feature>
<feature type="compositionally biased region" description="Low complexity" evidence="1">
    <location>
        <begin position="143"/>
        <end position="152"/>
    </location>
</feature>
<keyword evidence="2" id="KW-1133">Transmembrane helix</keyword>
<dbReference type="PANTHER" id="PTHR34929">
    <property type="entry name" value="ZGC:153157"/>
    <property type="match status" value="1"/>
</dbReference>
<evidence type="ECO:0000256" key="1">
    <source>
        <dbReference type="SAM" id="MobiDB-lite"/>
    </source>
</evidence>
<dbReference type="InterPro" id="IPR029162">
    <property type="entry name" value="InaF-motif"/>
</dbReference>
<feature type="compositionally biased region" description="Basic and acidic residues" evidence="1">
    <location>
        <begin position="19"/>
        <end position="39"/>
    </location>
</feature>
<gene>
    <name evidence="3" type="ORF">g.36614</name>
</gene>
<reference evidence="3" key="1">
    <citation type="submission" date="2015-12" db="EMBL/GenBank/DDBJ databases">
        <title>De novo transcriptome assembly of four potential Pierce s Disease insect vectors from Arizona vineyards.</title>
        <authorList>
            <person name="Tassone E.E."/>
        </authorList>
    </citation>
    <scope>NUCLEOTIDE SEQUENCE</scope>
</reference>